<dbReference type="Proteomes" id="UP001165381">
    <property type="component" value="Unassembled WGS sequence"/>
</dbReference>
<dbReference type="InterPro" id="IPR019619">
    <property type="entry name" value="DUF2490"/>
</dbReference>
<keyword evidence="2" id="KW-1185">Reference proteome</keyword>
<accession>A0ABT0QDQ9</accession>
<evidence type="ECO:0000313" key="1">
    <source>
        <dbReference type="EMBL" id="MCL6295070.1"/>
    </source>
</evidence>
<protein>
    <submittedName>
        <fullName evidence="1">DUF2490 domain-containing protein</fullName>
    </submittedName>
</protein>
<comment type="caution">
    <text evidence="1">The sequence shown here is derived from an EMBL/GenBank/DDBJ whole genome shotgun (WGS) entry which is preliminary data.</text>
</comment>
<proteinExistence type="predicted"/>
<dbReference type="Pfam" id="PF10677">
    <property type="entry name" value="DUF2490"/>
    <property type="match status" value="1"/>
</dbReference>
<reference evidence="1" key="1">
    <citation type="submission" date="2022-05" db="EMBL/GenBank/DDBJ databases">
        <authorList>
            <person name="Park J.-S."/>
        </authorList>
    </citation>
    <scope>NUCLEOTIDE SEQUENCE</scope>
    <source>
        <strain evidence="1">2012CJ34-3</strain>
    </source>
</reference>
<name>A0ABT0QDQ9_9FLAO</name>
<gene>
    <name evidence="1" type="ORF">M3P09_08700</name>
</gene>
<sequence length="236" mass="27963">MKKIIIYLFLSIPIFTIAQTQEKYSSWNSLIVDFQLNDNFYLKNEAHVRRTNFLSDWQQILVRPSFHYKYNETVDLAVGYTYSRNYRSTRNFNENDAWQQLQLAHKSGKSSFKHRFRLEQRFIEKVLQMPNGNYDIDGTDFKMRFRYRFTWSMPLFKITEGKNIGITAFDEIWLNTDKGIVPRSINQNWFYAGLTYPLSKKASIGIGYLDAFAPAGNSNHNFINNNILQTTIKYHL</sequence>
<evidence type="ECO:0000313" key="2">
    <source>
        <dbReference type="Proteomes" id="UP001165381"/>
    </source>
</evidence>
<organism evidence="1 2">
    <name type="scientific">Jejuia spongiicola</name>
    <dbReference type="NCBI Taxonomy" id="2942207"/>
    <lineage>
        <taxon>Bacteria</taxon>
        <taxon>Pseudomonadati</taxon>
        <taxon>Bacteroidota</taxon>
        <taxon>Flavobacteriia</taxon>
        <taxon>Flavobacteriales</taxon>
        <taxon>Flavobacteriaceae</taxon>
        <taxon>Jejuia</taxon>
    </lineage>
</organism>
<dbReference type="RefSeq" id="WP_249972824.1">
    <property type="nucleotide sequence ID" value="NZ_JAMFLZ010000003.1"/>
</dbReference>
<dbReference type="EMBL" id="JAMFLZ010000003">
    <property type="protein sequence ID" value="MCL6295070.1"/>
    <property type="molecule type" value="Genomic_DNA"/>
</dbReference>